<comment type="caution">
    <text evidence="2">The sequence shown here is derived from an EMBL/GenBank/DDBJ whole genome shotgun (WGS) entry which is preliminary data.</text>
</comment>
<gene>
    <name evidence="2" type="ORF">N7476_010381</name>
</gene>
<sequence length="715" mass="81935">MDPYCVTLGGEHLHSEDHELRVRQKKDISRSWAPKRIVICCDGTWQSSVSGEKNVPSNITRLCRALNRVGTDEDGRVWQQVVWYDSGVGTTALALGDAVEGAFGKGLEGNVVEAYNFCVLNYNPGDKIMCFGFSRGAFTARTIAGLISDIGICDQSNLNKFPDLWKVYKQHGKDHPGKRFHRSDAWYEWMWGKLDENQGAGGPNETELRWTQMAEGEWSPDETKEVEVVGVYDTVGALGMPEVFGFKFPQKFLFWKDQPYWQNTELCVNIKHAYHALALDESRRAFAPTLFYIPTRQVSKGDLKERVDAEEKARKAFKNKRDYAQSLKEKNAANELVNQACHEANELAKIWNRTQRKRVKYQNRLEQHPELKQVWFPGYHVNVGGGSSDTLHNIGDMEEMSNITFSWMLDQIRPHLSINEEAIMKDYADREEYIAQFNQDLKEWQRQQLALKEESWCAWGSRVAVSTASSIIHPFSPSTNLPRPAFDKLRVYRWGLGEMVDSYTKMYWANGQTKRTPGKGVETEKDGKSVIYGNTHEFIHPVVHYRREHFKTMNPGSPEVQLYHPIGKEFDYNYLRRSTVDSHGNPTFEYRIGSFPKFIEEWKMGGADSYERLAIKETAAYAHVDELEKHNKSGLEGIRRAVIEVKKDTPKPVSPTLEGALGCGFRALAAVKPSNPTSMCKDESNTFVTKQDEFYVQTKEIQLETRLETSEFHIR</sequence>
<protein>
    <recommendedName>
        <fullName evidence="1">T6SS Phospholipase effector Tle1-like catalytic domain-containing protein</fullName>
    </recommendedName>
</protein>
<dbReference type="EMBL" id="JAPZBO010000009">
    <property type="protein sequence ID" value="KAJ5303582.1"/>
    <property type="molecule type" value="Genomic_DNA"/>
</dbReference>
<dbReference type="PANTHER" id="PTHR33840">
    <property type="match status" value="1"/>
</dbReference>
<reference evidence="2" key="2">
    <citation type="journal article" date="2023" name="IMA Fungus">
        <title>Comparative genomic study of the Penicillium genus elucidates a diverse pangenome and 15 lateral gene transfer events.</title>
        <authorList>
            <person name="Petersen C."/>
            <person name="Sorensen T."/>
            <person name="Nielsen M.R."/>
            <person name="Sondergaard T.E."/>
            <person name="Sorensen J.L."/>
            <person name="Fitzpatrick D.A."/>
            <person name="Frisvad J.C."/>
            <person name="Nielsen K.L."/>
        </authorList>
    </citation>
    <scope>NUCLEOTIDE SEQUENCE</scope>
    <source>
        <strain evidence="2">IBT 21472</strain>
    </source>
</reference>
<dbReference type="AlphaFoldDB" id="A0A9W9U0Q9"/>
<keyword evidence="3" id="KW-1185">Reference proteome</keyword>
<accession>A0A9W9U0Q9</accession>
<dbReference type="OrthoDB" id="59699at2759"/>
<dbReference type="Proteomes" id="UP001147746">
    <property type="component" value="Unassembled WGS sequence"/>
</dbReference>
<evidence type="ECO:0000313" key="3">
    <source>
        <dbReference type="Proteomes" id="UP001147746"/>
    </source>
</evidence>
<feature type="domain" description="T6SS Phospholipase effector Tle1-like catalytic" evidence="1">
    <location>
        <begin position="35"/>
        <end position="411"/>
    </location>
</feature>
<name>A0A9W9U0Q9_9EURO</name>
<evidence type="ECO:0000313" key="2">
    <source>
        <dbReference type="EMBL" id="KAJ5303582.1"/>
    </source>
</evidence>
<evidence type="ECO:0000259" key="1">
    <source>
        <dbReference type="Pfam" id="PF09994"/>
    </source>
</evidence>
<organism evidence="2 3">
    <name type="scientific">Penicillium atrosanguineum</name>
    <dbReference type="NCBI Taxonomy" id="1132637"/>
    <lineage>
        <taxon>Eukaryota</taxon>
        <taxon>Fungi</taxon>
        <taxon>Dikarya</taxon>
        <taxon>Ascomycota</taxon>
        <taxon>Pezizomycotina</taxon>
        <taxon>Eurotiomycetes</taxon>
        <taxon>Eurotiomycetidae</taxon>
        <taxon>Eurotiales</taxon>
        <taxon>Aspergillaceae</taxon>
        <taxon>Penicillium</taxon>
    </lineage>
</organism>
<dbReference type="Pfam" id="PF09994">
    <property type="entry name" value="T6SS_Tle1-like_cat"/>
    <property type="match status" value="1"/>
</dbReference>
<reference evidence="2" key="1">
    <citation type="submission" date="2022-12" db="EMBL/GenBank/DDBJ databases">
        <authorList>
            <person name="Petersen C."/>
        </authorList>
    </citation>
    <scope>NUCLEOTIDE SEQUENCE</scope>
    <source>
        <strain evidence="2">IBT 21472</strain>
    </source>
</reference>
<proteinExistence type="predicted"/>
<dbReference type="PANTHER" id="PTHR33840:SF16">
    <property type="entry name" value="DUF2235 DOMAIN-CONTAINING PROTEIN"/>
    <property type="match status" value="1"/>
</dbReference>
<dbReference type="InterPro" id="IPR018712">
    <property type="entry name" value="Tle1-like_cat"/>
</dbReference>